<sequence length="356" mass="38114">MRALRWHGNKDLRIDEIPEPELRPGWVKVKNAWAGICGSDLHEYTVGPKNVPIEPHALTKETVPSVLGHEFSGTIAELGPGVTDLKVGQKVAVFPVLTDGSCYWCSQDTYGLCPKWGFLGYSGYGGGMAEYVCVEREAIHIIPDNMPLDVAALVEPLAVAWHAVKVADLGPDADALVVGAGPIGIAVVHCLLAHGITSVTVTEPSPSRAEHAKNAGAAHVLNPMTEDVLELSKQIGDGRGFHAVFDCAGVQVAFDTALACVRGKGKIVNIAIFETPLVIKTPNIINRRSITYVGSNIYTRGEFQEVIDAIASGKIKNPEKMITGKVSLKDAVIDGFETLLMQKDKHVKILIDATSG</sequence>
<dbReference type="SUPFAM" id="SSF50129">
    <property type="entry name" value="GroES-like"/>
    <property type="match status" value="1"/>
</dbReference>
<evidence type="ECO:0000256" key="1">
    <source>
        <dbReference type="ARBA" id="ARBA00022723"/>
    </source>
</evidence>
<reference evidence="6" key="1">
    <citation type="journal article" date="2020" name="Stud. Mycol.">
        <title>101 Dothideomycetes genomes: a test case for predicting lifestyles and emergence of pathogens.</title>
        <authorList>
            <person name="Haridas S."/>
            <person name="Albert R."/>
            <person name="Binder M."/>
            <person name="Bloem J."/>
            <person name="Labutti K."/>
            <person name="Salamov A."/>
            <person name="Andreopoulos B."/>
            <person name="Baker S."/>
            <person name="Barry K."/>
            <person name="Bills G."/>
            <person name="Bluhm B."/>
            <person name="Cannon C."/>
            <person name="Castanera R."/>
            <person name="Culley D."/>
            <person name="Daum C."/>
            <person name="Ezra D."/>
            <person name="Gonzalez J."/>
            <person name="Henrissat B."/>
            <person name="Kuo A."/>
            <person name="Liang C."/>
            <person name="Lipzen A."/>
            <person name="Lutzoni F."/>
            <person name="Magnuson J."/>
            <person name="Mondo S."/>
            <person name="Nolan M."/>
            <person name="Ohm R."/>
            <person name="Pangilinan J."/>
            <person name="Park H.-J."/>
            <person name="Ramirez L."/>
            <person name="Alfaro M."/>
            <person name="Sun H."/>
            <person name="Tritt A."/>
            <person name="Yoshinaga Y."/>
            <person name="Zwiers L.-H."/>
            <person name="Turgeon B."/>
            <person name="Goodwin S."/>
            <person name="Spatafora J."/>
            <person name="Crous P."/>
            <person name="Grigoriev I."/>
        </authorList>
    </citation>
    <scope>NUCLEOTIDE SEQUENCE</scope>
    <source>
        <strain evidence="6">CBS 133067</strain>
    </source>
</reference>
<dbReference type="SUPFAM" id="SSF51735">
    <property type="entry name" value="NAD(P)-binding Rossmann-fold domains"/>
    <property type="match status" value="1"/>
</dbReference>
<dbReference type="EMBL" id="ML978140">
    <property type="protein sequence ID" value="KAF2093049.1"/>
    <property type="molecule type" value="Genomic_DNA"/>
</dbReference>
<dbReference type="Proteomes" id="UP000799772">
    <property type="component" value="Unassembled WGS sequence"/>
</dbReference>
<dbReference type="GO" id="GO:0016491">
    <property type="term" value="F:oxidoreductase activity"/>
    <property type="evidence" value="ECO:0007669"/>
    <property type="project" value="UniProtKB-KW"/>
</dbReference>
<dbReference type="PANTHER" id="PTHR43401:SF2">
    <property type="entry name" value="L-THREONINE 3-DEHYDROGENASE"/>
    <property type="match status" value="1"/>
</dbReference>
<evidence type="ECO:0000313" key="6">
    <source>
        <dbReference type="EMBL" id="KAF2093049.1"/>
    </source>
</evidence>
<name>A0A9P4I5Z6_9PEZI</name>
<protein>
    <submittedName>
        <fullName evidence="6">Alcohol dehydrogenase</fullName>
    </submittedName>
</protein>
<dbReference type="InterPro" id="IPR002328">
    <property type="entry name" value="ADH_Zn_CS"/>
</dbReference>
<comment type="cofactor">
    <cofactor evidence="4">
        <name>Zn(2+)</name>
        <dbReference type="ChEBI" id="CHEBI:29105"/>
    </cofactor>
</comment>
<gene>
    <name evidence="6" type="ORF">NA57DRAFT_81731</name>
</gene>
<proteinExistence type="inferred from homology"/>
<evidence type="ECO:0000259" key="5">
    <source>
        <dbReference type="SMART" id="SM00829"/>
    </source>
</evidence>
<dbReference type="Pfam" id="PF00107">
    <property type="entry name" value="ADH_zinc_N"/>
    <property type="match status" value="1"/>
</dbReference>
<dbReference type="InterPro" id="IPR011032">
    <property type="entry name" value="GroES-like_sf"/>
</dbReference>
<dbReference type="InterPro" id="IPR036291">
    <property type="entry name" value="NAD(P)-bd_dom_sf"/>
</dbReference>
<keyword evidence="1 4" id="KW-0479">Metal-binding</keyword>
<dbReference type="InterPro" id="IPR013154">
    <property type="entry name" value="ADH-like_N"/>
</dbReference>
<comment type="caution">
    <text evidence="6">The sequence shown here is derived from an EMBL/GenBank/DDBJ whole genome shotgun (WGS) entry which is preliminary data.</text>
</comment>
<dbReference type="InterPro" id="IPR013149">
    <property type="entry name" value="ADH-like_C"/>
</dbReference>
<keyword evidence="7" id="KW-1185">Reference proteome</keyword>
<dbReference type="AlphaFoldDB" id="A0A9P4I5Z6"/>
<evidence type="ECO:0000256" key="4">
    <source>
        <dbReference type="RuleBase" id="RU361277"/>
    </source>
</evidence>
<dbReference type="Pfam" id="PF08240">
    <property type="entry name" value="ADH_N"/>
    <property type="match status" value="1"/>
</dbReference>
<comment type="similarity">
    <text evidence="4">Belongs to the zinc-containing alcohol dehydrogenase family.</text>
</comment>
<evidence type="ECO:0000313" key="7">
    <source>
        <dbReference type="Proteomes" id="UP000799772"/>
    </source>
</evidence>
<dbReference type="PROSITE" id="PS00059">
    <property type="entry name" value="ADH_ZINC"/>
    <property type="match status" value="1"/>
</dbReference>
<dbReference type="PANTHER" id="PTHR43401">
    <property type="entry name" value="L-THREONINE 3-DEHYDROGENASE"/>
    <property type="match status" value="1"/>
</dbReference>
<dbReference type="Gene3D" id="3.40.50.720">
    <property type="entry name" value="NAD(P)-binding Rossmann-like Domain"/>
    <property type="match status" value="1"/>
</dbReference>
<dbReference type="CDD" id="cd08233">
    <property type="entry name" value="butanediol_DH_like"/>
    <property type="match status" value="1"/>
</dbReference>
<feature type="domain" description="Enoyl reductase (ER)" evidence="5">
    <location>
        <begin position="8"/>
        <end position="351"/>
    </location>
</feature>
<dbReference type="GO" id="GO:0008270">
    <property type="term" value="F:zinc ion binding"/>
    <property type="evidence" value="ECO:0007669"/>
    <property type="project" value="InterPro"/>
</dbReference>
<dbReference type="OrthoDB" id="3941538at2759"/>
<dbReference type="SMART" id="SM00829">
    <property type="entry name" value="PKS_ER"/>
    <property type="match status" value="1"/>
</dbReference>
<evidence type="ECO:0000256" key="2">
    <source>
        <dbReference type="ARBA" id="ARBA00022833"/>
    </source>
</evidence>
<dbReference type="Gene3D" id="3.90.180.10">
    <property type="entry name" value="Medium-chain alcohol dehydrogenases, catalytic domain"/>
    <property type="match status" value="1"/>
</dbReference>
<evidence type="ECO:0000256" key="3">
    <source>
        <dbReference type="ARBA" id="ARBA00023002"/>
    </source>
</evidence>
<keyword evidence="3" id="KW-0560">Oxidoreductase</keyword>
<organism evidence="6 7">
    <name type="scientific">Rhizodiscina lignyota</name>
    <dbReference type="NCBI Taxonomy" id="1504668"/>
    <lineage>
        <taxon>Eukaryota</taxon>
        <taxon>Fungi</taxon>
        <taxon>Dikarya</taxon>
        <taxon>Ascomycota</taxon>
        <taxon>Pezizomycotina</taxon>
        <taxon>Dothideomycetes</taxon>
        <taxon>Pleosporomycetidae</taxon>
        <taxon>Aulographales</taxon>
        <taxon>Rhizodiscinaceae</taxon>
        <taxon>Rhizodiscina</taxon>
    </lineage>
</organism>
<keyword evidence="2 4" id="KW-0862">Zinc</keyword>
<dbReference type="InterPro" id="IPR020843">
    <property type="entry name" value="ER"/>
</dbReference>
<dbReference type="InterPro" id="IPR050129">
    <property type="entry name" value="Zn_alcohol_dh"/>
</dbReference>
<accession>A0A9P4I5Z6</accession>